<evidence type="ECO:0000256" key="2">
    <source>
        <dbReference type="ARBA" id="ARBA00012009"/>
    </source>
</evidence>
<evidence type="ECO:0000256" key="18">
    <source>
        <dbReference type="PROSITE-ProRule" id="PRU00091"/>
    </source>
</evidence>
<evidence type="ECO:0000256" key="3">
    <source>
        <dbReference type="ARBA" id="ARBA00022679"/>
    </source>
</evidence>
<sequence>MDCSEKALSDFFGILRSWIPKRSEPENLSRDFWMPDHSCRVCYECDSQFTVFNRRHHCRLCGRVFCAKCTQNSVPILFDDPKNAQESGGRVRVCNFCFMQWEQDKTTADNRNQASSMSISPPLSFTSFVSTKSDGTIYSSFRTGCSSSQSTGQYPHVPHSSSLTPSQSVPMEPCCNKLDILGAEKDSNSALQAGDPPPNLYGMNTNRNDDENHVGNYTETQSFQHSDDYYLETEFNSVDQSYHFPEECPTEEINSAMENFSPLHDTKDYYASLGVHKMTENSGPDGAYDHEVPSSVYGMANLDAESLDFESNGLLWFPPGPEDEEDDREDNLFDDDDDDDASGQWGYFCNSNFGSERHTRERMDEGHQNAVKNVVGGHFRTLIAQFLQAESLSIDEEDKEGSWLDIISSLSWEAATFLKPDTSKGGGMDPGGYVKVKCIACGTRNESMVIKGVVCKKKMANRRMASKVENPRVLILGGALEYERVSHLLSSFDTLLQQEMDYLKMAVAKIDAQHPDVLLVEKSVSHFARDYILEKNISLVLNIKRPVLERIARCTGAQIVPSIDYLSPQNLGSCELFYVEKCFEEHGTAGLGGKKMTKNLIFFQGCPKPLGCTVLLKGASGDDLKKLKHVMQYGIFAAYHLAMETSFLADEGAAISSTSPITVALLDKPSSINRSISTVPGFMVSPTGGSQCSMDTQVLSMPVPTVTSDPENVKVNGDCESAVKSESKTLFPSYTSISVSDSYHASSKPINEDGFVENNELEKLRSDVQASKDVFLAPINYPDDLHTFNKDNMMTNEFTRQDYNGKNEFSLSKEEFSPPPSDHRSILVSLLTRCVWKGTVCECPHLFRIKYYGSFDKPLGRFLRDNLFDQSYRCCSCDMPSEAHVHCYTHRQGNLTISVRKLPEFLLAGEEDGKIWMWHRCLCCPRINGLPPATQRVVMSDAAWGLSFGKFLELSFSNHAAASRVASCGHSVHKECLRFYGFGNMVACFRYSSINVHSVYLPPPMLKFNYQVQEWVQKEAIEVAEWAKLLFSDVMKALSQIVEMKNAGGSLDKNPRFLVSPRHIVELEQLLQKEIMEFEEAITKLSKNGVKEGQPALDILVVNKLRRQLLFQSYLWDQRLTYASNGPCEVPCDLVTTDKEKLCSTNSADCNATPQGGSTNSDANTNEFLNGSTHLVDCQESLNNHLGNPKTDQQQRGNEFDSSQANQNKNNLMTIASGIDQLDLLEPDIIVRRTLSDGQFPISANLSDALDAKWTGESGLPHANAVMLESSVLVEDGVPVSVFEDSEERSRGHLAQPFAHALPTKWGDSAEDFLSWIGTPFLNIYRSLNNNWDSAPRFDALSEYKPNYVSFFREIEHQNGGRLLLPVGINDTVIPIHDDEPTSIITYALVSTGYHFQMLDDQERIKDGGDPSLSVHLYDSVTFHQFHSVDDSSSEHLSSAGPMPDDDISSLSGSRSSQVSDPPNHAEKAHIRVSFAHKGAIGKVKYTVTCYFAKRFDALRKECCPSELDFVRSLSRCKKWGAQGGKSNVFFAKSLDDRFIIKQVTKTELESFIKFGPEYFKYLSESIDMKSPTCLAKILGIYQVISKHLKSGKESRMDLLVMENLLFGRKVMRLYDLKGSSRSRYNPDSNGENRVLLDQNLIEAMPTSPIFVGNKAKRLLERAVWNDTSFLASIGVMDYSLLVGVDEENHELVLGIIDFMRKYTWDKHLETWVKTSGILGGPKNALPTVISPKQYKKRFRKAMSTYFLMVPDQWSPPSPILDKSEPRLSEDDLQDASVSLRP</sequence>
<feature type="compositionally biased region" description="Low complexity" evidence="20">
    <location>
        <begin position="1449"/>
        <end position="1461"/>
    </location>
</feature>
<protein>
    <recommendedName>
        <fullName evidence="2">1-phosphatidylinositol-3-phosphate 5-kinase</fullName>
        <ecNumber evidence="2">2.7.1.150</ecNumber>
    </recommendedName>
    <alternativeName>
        <fullName evidence="16">FYVE finger-containing phosphoinositide kinase</fullName>
    </alternativeName>
    <alternativeName>
        <fullName evidence="17">PIKfyve</fullName>
    </alternativeName>
    <alternativeName>
        <fullName evidence="15">Phosphatidylinositol 3-phosphate 5-kinase type III</fullName>
    </alternativeName>
</protein>
<evidence type="ECO:0000256" key="4">
    <source>
        <dbReference type="ARBA" id="ARBA00022723"/>
    </source>
</evidence>
<keyword evidence="3 19" id="KW-0808">Transferase</keyword>
<keyword evidence="6" id="KW-0967">Endosome</keyword>
<feature type="compositionally biased region" description="Acidic residues" evidence="20">
    <location>
        <begin position="321"/>
        <end position="337"/>
    </location>
</feature>
<feature type="region of interest" description="Disordered" evidence="20">
    <location>
        <begin position="1755"/>
        <end position="1782"/>
    </location>
</feature>
<dbReference type="FunFam" id="3.50.7.10:FF:000007">
    <property type="entry name" value="1-phosphatidylinositol 3-phosphate 5-kinase isoform X1"/>
    <property type="match status" value="1"/>
</dbReference>
<dbReference type="Gene3D" id="3.30.40.10">
    <property type="entry name" value="Zinc/RING finger domain, C3HC4 (zinc finger)"/>
    <property type="match status" value="1"/>
</dbReference>
<keyword evidence="8 19" id="KW-0418">Kinase</keyword>
<dbReference type="GeneID" id="120281729"/>
<dbReference type="InterPro" id="IPR013083">
    <property type="entry name" value="Znf_RING/FYVE/PHD"/>
</dbReference>
<dbReference type="InterPro" id="IPR017455">
    <property type="entry name" value="Znf_FYVE-rel"/>
</dbReference>
<dbReference type="EC" id="2.7.1.150" evidence="2"/>
<dbReference type="GO" id="GO:0005524">
    <property type="term" value="F:ATP binding"/>
    <property type="evidence" value="ECO:0007669"/>
    <property type="project" value="UniProtKB-UniRule"/>
</dbReference>
<dbReference type="Proteomes" id="UP001515500">
    <property type="component" value="Chromosome 18"/>
</dbReference>
<evidence type="ECO:0000256" key="15">
    <source>
        <dbReference type="ARBA" id="ARBA00077223"/>
    </source>
</evidence>
<comment type="subcellular location">
    <subcellularLocation>
        <location evidence="1">Endosome membrane</location>
        <topology evidence="1">Peripheral membrane protein</topology>
    </subcellularLocation>
</comment>
<dbReference type="GO" id="GO:0007033">
    <property type="term" value="P:vacuole organization"/>
    <property type="evidence" value="ECO:0007669"/>
    <property type="project" value="UniProtKB-ARBA"/>
</dbReference>
<evidence type="ECO:0000259" key="22">
    <source>
        <dbReference type="PROSITE" id="PS51455"/>
    </source>
</evidence>
<reference evidence="24" key="1">
    <citation type="submission" date="2025-08" db="UniProtKB">
        <authorList>
            <consortium name="RefSeq"/>
        </authorList>
    </citation>
    <scope>IDENTIFICATION</scope>
</reference>
<evidence type="ECO:0000259" key="21">
    <source>
        <dbReference type="PROSITE" id="PS50178"/>
    </source>
</evidence>
<feature type="region of interest" description="Disordered" evidence="20">
    <location>
        <begin position="317"/>
        <end position="337"/>
    </location>
</feature>
<dbReference type="PANTHER" id="PTHR45748:SF7">
    <property type="entry name" value="1-PHOSPHATIDYLINOSITOL 3-PHOSPHATE 5-KINASE-RELATED"/>
    <property type="match status" value="1"/>
</dbReference>
<dbReference type="PROSITE" id="PS51455">
    <property type="entry name" value="PIPK"/>
    <property type="match status" value="1"/>
</dbReference>
<dbReference type="SUPFAM" id="SSF52029">
    <property type="entry name" value="GroEL apical domain-like"/>
    <property type="match status" value="1"/>
</dbReference>
<evidence type="ECO:0000256" key="10">
    <source>
        <dbReference type="ARBA" id="ARBA00022840"/>
    </source>
</evidence>
<keyword evidence="4" id="KW-0479">Metal-binding</keyword>
<dbReference type="InterPro" id="IPR000306">
    <property type="entry name" value="Znf_FYVE"/>
</dbReference>
<dbReference type="Pfam" id="PF00118">
    <property type="entry name" value="Cpn60_TCP1"/>
    <property type="match status" value="1"/>
</dbReference>
<dbReference type="Gene3D" id="3.30.810.10">
    <property type="entry name" value="2-Layer Sandwich"/>
    <property type="match status" value="1"/>
</dbReference>
<feature type="region of interest" description="Disordered" evidence="20">
    <location>
        <begin position="149"/>
        <end position="169"/>
    </location>
</feature>
<keyword evidence="11" id="KW-0175">Coiled coil</keyword>
<keyword evidence="7 18" id="KW-0863">Zinc-finger</keyword>
<feature type="region of interest" description="Disordered" evidence="20">
    <location>
        <begin position="1182"/>
        <end position="1205"/>
    </location>
</feature>
<keyword evidence="9" id="KW-0862">Zinc</keyword>
<comment type="subunit">
    <text evidence="13">Component of the PI(3,5)P2 regulatory complex at least composed of ATG18, SAC/FIG4, FAB1 and VAC14.</text>
</comment>
<evidence type="ECO:0000256" key="6">
    <source>
        <dbReference type="ARBA" id="ARBA00022753"/>
    </source>
</evidence>
<evidence type="ECO:0000256" key="19">
    <source>
        <dbReference type="PROSITE-ProRule" id="PRU00781"/>
    </source>
</evidence>
<dbReference type="SUPFAM" id="SSF57903">
    <property type="entry name" value="FYVE/PHD zinc finger"/>
    <property type="match status" value="1"/>
</dbReference>
<evidence type="ECO:0000256" key="20">
    <source>
        <dbReference type="SAM" id="MobiDB-lite"/>
    </source>
</evidence>
<dbReference type="Pfam" id="PF01363">
    <property type="entry name" value="FYVE"/>
    <property type="match status" value="1"/>
</dbReference>
<dbReference type="InterPro" id="IPR002423">
    <property type="entry name" value="Cpn60/GroEL/TCP-1"/>
</dbReference>
<dbReference type="GO" id="GO:0009555">
    <property type="term" value="P:pollen development"/>
    <property type="evidence" value="ECO:0007669"/>
    <property type="project" value="UniProtKB-ARBA"/>
</dbReference>
<evidence type="ECO:0000256" key="8">
    <source>
        <dbReference type="ARBA" id="ARBA00022777"/>
    </source>
</evidence>
<dbReference type="InterPro" id="IPR027483">
    <property type="entry name" value="PInositol-4-P-4/5-kinase_C_sf"/>
</dbReference>
<evidence type="ECO:0000256" key="11">
    <source>
        <dbReference type="ARBA" id="ARBA00023054"/>
    </source>
</evidence>
<evidence type="ECO:0000256" key="14">
    <source>
        <dbReference type="ARBA" id="ARBA00057940"/>
    </source>
</evidence>
<dbReference type="FunFam" id="3.30.810.10:FF:000001">
    <property type="entry name" value="1-phosphatidylinositol 3-phosphate 5-kinase FAB1"/>
    <property type="match status" value="1"/>
</dbReference>
<dbReference type="SMART" id="SM00330">
    <property type="entry name" value="PIPKc"/>
    <property type="match status" value="1"/>
</dbReference>
<dbReference type="RefSeq" id="XP_039144358.1">
    <property type="nucleotide sequence ID" value="XM_039288424.1"/>
</dbReference>
<feature type="domain" description="PIPK" evidence="22">
    <location>
        <begin position="1419"/>
        <end position="1747"/>
    </location>
</feature>
<dbReference type="GO" id="GO:0010008">
    <property type="term" value="C:endosome membrane"/>
    <property type="evidence" value="ECO:0007669"/>
    <property type="project" value="UniProtKB-SubCell"/>
</dbReference>
<dbReference type="GO" id="GO:0010256">
    <property type="term" value="P:endomembrane system organization"/>
    <property type="evidence" value="ECO:0007669"/>
    <property type="project" value="UniProtKB-ARBA"/>
</dbReference>
<keyword evidence="10 19" id="KW-0067">ATP-binding</keyword>
<dbReference type="PROSITE" id="PS50178">
    <property type="entry name" value="ZF_FYVE"/>
    <property type="match status" value="1"/>
</dbReference>
<keyword evidence="5 19" id="KW-0547">Nucleotide-binding</keyword>
<organism evidence="23 24">
    <name type="scientific">Dioscorea cayennensis subsp. rotundata</name>
    <name type="common">White Guinea yam</name>
    <name type="synonym">Dioscorea rotundata</name>
    <dbReference type="NCBI Taxonomy" id="55577"/>
    <lineage>
        <taxon>Eukaryota</taxon>
        <taxon>Viridiplantae</taxon>
        <taxon>Streptophyta</taxon>
        <taxon>Embryophyta</taxon>
        <taxon>Tracheophyta</taxon>
        <taxon>Spermatophyta</taxon>
        <taxon>Magnoliopsida</taxon>
        <taxon>Liliopsida</taxon>
        <taxon>Dioscoreales</taxon>
        <taxon>Dioscoreaceae</taxon>
        <taxon>Dioscorea</taxon>
    </lineage>
</organism>
<dbReference type="InterPro" id="IPR002498">
    <property type="entry name" value="PInositol-4-P-4/5-kinase_core"/>
</dbReference>
<evidence type="ECO:0000313" key="24">
    <source>
        <dbReference type="RefSeq" id="XP_039144358.1"/>
    </source>
</evidence>
<evidence type="ECO:0000256" key="17">
    <source>
        <dbReference type="ARBA" id="ARBA00081348"/>
    </source>
</evidence>
<dbReference type="SMART" id="SM00064">
    <property type="entry name" value="FYVE"/>
    <property type="match status" value="1"/>
</dbReference>
<evidence type="ECO:0000256" key="7">
    <source>
        <dbReference type="ARBA" id="ARBA00022771"/>
    </source>
</evidence>
<evidence type="ECO:0000313" key="23">
    <source>
        <dbReference type="Proteomes" id="UP001515500"/>
    </source>
</evidence>
<evidence type="ECO:0000256" key="1">
    <source>
        <dbReference type="ARBA" id="ARBA00004481"/>
    </source>
</evidence>
<dbReference type="FunFam" id="3.30.800.10:FF:000006">
    <property type="entry name" value="1-phosphatidylinositol-3-phosphate 5-kinase FAB1B"/>
    <property type="match status" value="1"/>
</dbReference>
<dbReference type="PANTHER" id="PTHR45748">
    <property type="entry name" value="1-PHOSPHATIDYLINOSITOL 3-PHOSPHATE 5-KINASE-RELATED"/>
    <property type="match status" value="1"/>
</dbReference>
<feature type="region of interest" description="Disordered" evidence="20">
    <location>
        <begin position="1433"/>
        <end position="1464"/>
    </location>
</feature>
<dbReference type="Gene3D" id="3.30.800.10">
    <property type="entry name" value="Phosphatidylinositol Phosphate Kinase II Beta"/>
    <property type="match status" value="1"/>
</dbReference>
<dbReference type="FunFam" id="3.30.40.10:FF:000384">
    <property type="entry name" value="1-phosphatidylinositol-3-phosphate 5-kinase FAB1B"/>
    <property type="match status" value="1"/>
</dbReference>
<dbReference type="InterPro" id="IPR027409">
    <property type="entry name" value="GroEL-like_apical_dom_sf"/>
</dbReference>
<evidence type="ECO:0000256" key="12">
    <source>
        <dbReference type="ARBA" id="ARBA00023136"/>
    </source>
</evidence>
<dbReference type="InterPro" id="IPR011011">
    <property type="entry name" value="Znf_FYVE_PHD"/>
</dbReference>
<dbReference type="GO" id="GO:0046854">
    <property type="term" value="P:phosphatidylinositol phosphate biosynthetic process"/>
    <property type="evidence" value="ECO:0007669"/>
    <property type="project" value="TreeGrafter"/>
</dbReference>
<gene>
    <name evidence="24" type="primary">LOC120281729</name>
</gene>
<keyword evidence="23" id="KW-1185">Reference proteome</keyword>
<dbReference type="GO" id="GO:0008270">
    <property type="term" value="F:zinc ion binding"/>
    <property type="evidence" value="ECO:0007669"/>
    <property type="project" value="UniProtKB-KW"/>
</dbReference>
<dbReference type="GO" id="GO:0000285">
    <property type="term" value="F:1-phosphatidylinositol-3-phosphate 5-kinase activity"/>
    <property type="evidence" value="ECO:0007669"/>
    <property type="project" value="UniProtKB-EC"/>
</dbReference>
<dbReference type="InterPro" id="IPR044769">
    <property type="entry name" value="PIKfyve_PIPKc"/>
</dbReference>
<dbReference type="SUPFAM" id="SSF56104">
    <property type="entry name" value="SAICAR synthase-like"/>
    <property type="match status" value="1"/>
</dbReference>
<evidence type="ECO:0000256" key="5">
    <source>
        <dbReference type="ARBA" id="ARBA00022741"/>
    </source>
</evidence>
<evidence type="ECO:0000256" key="13">
    <source>
        <dbReference type="ARBA" id="ARBA00023464"/>
    </source>
</evidence>
<proteinExistence type="predicted"/>
<dbReference type="CDD" id="cd17300">
    <property type="entry name" value="PIPKc_PIKfyve"/>
    <property type="match status" value="1"/>
</dbReference>
<evidence type="ECO:0000256" key="9">
    <source>
        <dbReference type="ARBA" id="ARBA00022833"/>
    </source>
</evidence>
<evidence type="ECO:0000256" key="16">
    <source>
        <dbReference type="ARBA" id="ARBA00077675"/>
    </source>
</evidence>
<name>A0AB40CYU7_DIOCR</name>
<accession>A0AB40CYU7</accession>
<dbReference type="CDD" id="cd03334">
    <property type="entry name" value="Fab1_TCP"/>
    <property type="match status" value="1"/>
</dbReference>
<feature type="domain" description="FYVE-type" evidence="21">
    <location>
        <begin position="36"/>
        <end position="102"/>
    </location>
</feature>
<dbReference type="Gene3D" id="3.50.7.10">
    <property type="entry name" value="GroEL"/>
    <property type="match status" value="1"/>
</dbReference>
<keyword evidence="12" id="KW-0472">Membrane</keyword>
<dbReference type="InterPro" id="IPR027484">
    <property type="entry name" value="PInositol-4-P-5-kinase_N"/>
</dbReference>
<dbReference type="Pfam" id="PF01504">
    <property type="entry name" value="PIP5K"/>
    <property type="match status" value="1"/>
</dbReference>
<comment type="function">
    <text evidence="14">The PI(3,5)P2 regulatory complex regulates both the synthesis and turnover of phosphatidylinositol 3,5-bisphosphate (PtdIns(3,5)P2). Catalyzes the phosphorylation of phosphatidylinositol 3-phosphate on the fifth hydroxyl of the myo-inositol ring, to form phosphatidylinositol 3,5-bisphosphate. Plays an important role in maintenance of endomembrane homeostasis including endocytosis, vacuole formation, and vacuolar acidification processes. Required for development of viable pollen. Might mediate recycling of auxin transporters.</text>
</comment>